<dbReference type="GO" id="GO:0016788">
    <property type="term" value="F:hydrolase activity, acting on ester bonds"/>
    <property type="evidence" value="ECO:0007669"/>
    <property type="project" value="InterPro"/>
</dbReference>
<sequence>MPIRHRVLAPIALGMAALGATAPAQALTADPLAFTIFTAGDVLITPELVYTVAIAGPKTWKSLIDLGVPFMSPYAETTRQLAINKAPTLKPVATPAQPPAITYPTSYSQTISFGDSMSDTGNMFEVTRKLGGIGLPTAPNDRGRFSDGQVVVEAMSNALNLPLLNYAFGGAQSGTGSLLPFYAMEHGLLKQINDYLGNLGGSTKKADANALYVIWTGPDDFYWGNNIYLKSTAVTVTANVKQGMTSLYKRGARHFFVPLMPDLSITPSAKQHVKLQRTYMTDAKNRSIEYANALTAMLKAFAKQYPDAKVRTFDTYTYSQQRVAQAAAEGYNVTDACYTPKFMGLPGDVCADPTQYLFWDTNHPTEAGSIVIGTAFAEAVVGPALPSR</sequence>
<keyword evidence="1" id="KW-0378">Hydrolase</keyword>
<dbReference type="RefSeq" id="WP_125241754.1">
    <property type="nucleotide sequence ID" value="NZ_RSED01000002.1"/>
</dbReference>
<dbReference type="Proteomes" id="UP000269265">
    <property type="component" value="Unassembled WGS sequence"/>
</dbReference>
<gene>
    <name evidence="3" type="ORF">EIP75_03015</name>
</gene>
<keyword evidence="4" id="KW-1185">Reference proteome</keyword>
<dbReference type="InterPro" id="IPR036514">
    <property type="entry name" value="SGNH_hydro_sf"/>
</dbReference>
<keyword evidence="2" id="KW-0732">Signal</keyword>
<accession>A0A3R8T4B6</accession>
<evidence type="ECO:0000256" key="2">
    <source>
        <dbReference type="SAM" id="SignalP"/>
    </source>
</evidence>
<dbReference type="EMBL" id="RSED01000002">
    <property type="protein sequence ID" value="RRS05847.1"/>
    <property type="molecule type" value="Genomic_DNA"/>
</dbReference>
<dbReference type="SUPFAM" id="SSF52266">
    <property type="entry name" value="SGNH hydrolase"/>
    <property type="match status" value="1"/>
</dbReference>
<evidence type="ECO:0000256" key="1">
    <source>
        <dbReference type="ARBA" id="ARBA00022801"/>
    </source>
</evidence>
<dbReference type="CDD" id="cd01846">
    <property type="entry name" value="fatty_acyltransferase_like"/>
    <property type="match status" value="1"/>
</dbReference>
<feature type="signal peptide" evidence="2">
    <location>
        <begin position="1"/>
        <end position="26"/>
    </location>
</feature>
<organism evidence="3 4">
    <name type="scientific">Aquabacterium soli</name>
    <dbReference type="NCBI Taxonomy" id="2493092"/>
    <lineage>
        <taxon>Bacteria</taxon>
        <taxon>Pseudomonadati</taxon>
        <taxon>Pseudomonadota</taxon>
        <taxon>Betaproteobacteria</taxon>
        <taxon>Burkholderiales</taxon>
        <taxon>Aquabacterium</taxon>
    </lineage>
</organism>
<evidence type="ECO:0008006" key="5">
    <source>
        <dbReference type="Google" id="ProtNLM"/>
    </source>
</evidence>
<dbReference type="InterPro" id="IPR001087">
    <property type="entry name" value="GDSL"/>
</dbReference>
<proteinExistence type="predicted"/>
<protein>
    <recommendedName>
        <fullName evidence="5">Phospholipase/lecithinase/hemolysin</fullName>
    </recommendedName>
</protein>
<name>A0A3R8T4B6_9BURK</name>
<dbReference type="Pfam" id="PF00657">
    <property type="entry name" value="Lipase_GDSL"/>
    <property type="match status" value="1"/>
</dbReference>
<dbReference type="AlphaFoldDB" id="A0A3R8T4B6"/>
<feature type="chain" id="PRO_5018651471" description="Phospholipase/lecithinase/hemolysin" evidence="2">
    <location>
        <begin position="27"/>
        <end position="388"/>
    </location>
</feature>
<dbReference type="Gene3D" id="3.40.50.1110">
    <property type="entry name" value="SGNH hydrolase"/>
    <property type="match status" value="1"/>
</dbReference>
<evidence type="ECO:0000313" key="3">
    <source>
        <dbReference type="EMBL" id="RRS05847.1"/>
    </source>
</evidence>
<evidence type="ECO:0000313" key="4">
    <source>
        <dbReference type="Proteomes" id="UP000269265"/>
    </source>
</evidence>
<reference evidence="3 4" key="1">
    <citation type="submission" date="2018-12" db="EMBL/GenBank/DDBJ databases">
        <title>The whole draft genome of Aquabacterium sp. SJQ9.</title>
        <authorList>
            <person name="Sun L."/>
            <person name="Gao X."/>
            <person name="Chen W."/>
            <person name="Huang K."/>
        </authorList>
    </citation>
    <scope>NUCLEOTIDE SEQUENCE [LARGE SCALE GENOMIC DNA]</scope>
    <source>
        <strain evidence="3 4">SJQ9</strain>
    </source>
</reference>
<comment type="caution">
    <text evidence="3">The sequence shown here is derived from an EMBL/GenBank/DDBJ whole genome shotgun (WGS) entry which is preliminary data.</text>
</comment>
<dbReference type="OrthoDB" id="5292073at2"/>
<dbReference type="PANTHER" id="PTHR45648">
    <property type="entry name" value="GDSL LIPASE/ACYLHYDROLASE FAMILY PROTEIN (AFU_ORTHOLOGUE AFUA_4G14700)"/>
    <property type="match status" value="1"/>
</dbReference>
<dbReference type="PANTHER" id="PTHR45648:SF22">
    <property type="entry name" value="GDSL LIPASE_ACYLHYDROLASE FAMILY PROTEIN (AFU_ORTHOLOGUE AFUA_4G14700)"/>
    <property type="match status" value="1"/>
</dbReference>
<dbReference type="InterPro" id="IPR051058">
    <property type="entry name" value="GDSL_Est/Lipase"/>
</dbReference>